<protein>
    <submittedName>
        <fullName evidence="2">Uncharacterized protein</fullName>
    </submittedName>
</protein>
<dbReference type="Proteomes" id="UP000014629">
    <property type="component" value="Unassembled WGS sequence"/>
</dbReference>
<name>S4AKG7_9ACTN</name>
<sequence>MSDGGGRCGAVRGPDVRTTPIRISGRHPSG</sequence>
<organism evidence="2 3">
    <name type="scientific">Streptomyces aurantiacus JA 4570</name>
    <dbReference type="NCBI Taxonomy" id="1286094"/>
    <lineage>
        <taxon>Bacteria</taxon>
        <taxon>Bacillati</taxon>
        <taxon>Actinomycetota</taxon>
        <taxon>Actinomycetes</taxon>
        <taxon>Kitasatosporales</taxon>
        <taxon>Streptomycetaceae</taxon>
        <taxon>Streptomyces</taxon>
        <taxon>Streptomyces aurantiacus group</taxon>
    </lineage>
</organism>
<evidence type="ECO:0000256" key="1">
    <source>
        <dbReference type="SAM" id="MobiDB-lite"/>
    </source>
</evidence>
<accession>S4AKG7</accession>
<comment type="caution">
    <text evidence="2">The sequence shown here is derived from an EMBL/GenBank/DDBJ whole genome shotgun (WGS) entry which is preliminary data.</text>
</comment>
<gene>
    <name evidence="2" type="ORF">STRAU_4985</name>
</gene>
<feature type="region of interest" description="Disordered" evidence="1">
    <location>
        <begin position="1"/>
        <end position="30"/>
    </location>
</feature>
<proteinExistence type="predicted"/>
<reference evidence="2 3" key="1">
    <citation type="submission" date="2013-02" db="EMBL/GenBank/DDBJ databases">
        <title>Draft Genome Sequence of Streptomyces aurantiacus, Which Produces Setomimycin.</title>
        <authorList>
            <person name="Gruening B.A."/>
            <person name="Praeg A."/>
            <person name="Erxleben A."/>
            <person name="Guenther S."/>
            <person name="Mueller M."/>
        </authorList>
    </citation>
    <scope>NUCLEOTIDE SEQUENCE [LARGE SCALE GENOMIC DNA]</scope>
    <source>
        <strain evidence="2 3">JA 4570</strain>
    </source>
</reference>
<keyword evidence="3" id="KW-1185">Reference proteome</keyword>
<dbReference type="AlphaFoldDB" id="S4AKG7"/>
<evidence type="ECO:0000313" key="3">
    <source>
        <dbReference type="Proteomes" id="UP000014629"/>
    </source>
</evidence>
<evidence type="ECO:0000313" key="2">
    <source>
        <dbReference type="EMBL" id="EPH41932.1"/>
    </source>
</evidence>
<dbReference type="EMBL" id="AOPZ01000273">
    <property type="protein sequence ID" value="EPH41932.1"/>
    <property type="molecule type" value="Genomic_DNA"/>
</dbReference>